<dbReference type="Proteomes" id="UP001054902">
    <property type="component" value="Unassembled WGS sequence"/>
</dbReference>
<name>A0AAD3CNE3_9STRA</name>
<dbReference type="InterPro" id="IPR020936">
    <property type="entry name" value="TrhO"/>
</dbReference>
<dbReference type="Pfam" id="PF12368">
    <property type="entry name" value="Rhodanese_C"/>
    <property type="match status" value="1"/>
</dbReference>
<dbReference type="EMBL" id="BLLK01000027">
    <property type="protein sequence ID" value="GFH48265.1"/>
    <property type="molecule type" value="Genomic_DNA"/>
</dbReference>
<sequence length="499" mass="57174">MSKSVDELVVPENARPVCNKPLPALKPEHESDNSITILLFYQYIEPLWTKEEHGAAIKKVSELGGKFNITGRARVAREGLNCTLTGKPRDMRNFCQSLRDWKSIFQETDFKLSDGIPASKMFKALSIRKTNELVAYGLAGDKAPSLKKFAGTHLEADEYHKAMQDKDTVIIDVRNAYESAIGAFKPPEGGATLLDPKMRNSVEFPKWLNSKKTQTQLTGKKVLMYCTGGIRCERATALLNQMSTVQEDLKPQGVYHMRGGIERYVKTFPEGGYWKGKNYLFDRRMEQTPDIKDSSIVENDIDSCCCLCQKKWTIYRNQFKCNRSLCRVPVIVCDSCTSEARDHHERLVCDLCREGYKAPTEMPDLVGMKRKAEKMIDDQKPLDETKSELLKKPKTYYEDRVFLQRVPLTATFTKVRDALGSGRVQKIEWIRDQKTLAFYGSCMIQLTSDTAKRELLQRASRYGLKVDTKKVKICEVFKTEKNENVFHDKFIQREYPPVM</sequence>
<dbReference type="Pfam" id="PF00581">
    <property type="entry name" value="Rhodanese"/>
    <property type="match status" value="1"/>
</dbReference>
<keyword evidence="3" id="KW-1185">Reference proteome</keyword>
<dbReference type="SMART" id="SM00450">
    <property type="entry name" value="RHOD"/>
    <property type="match status" value="1"/>
</dbReference>
<gene>
    <name evidence="2" type="ORF">CTEN210_04741</name>
</gene>
<feature type="domain" description="Rhodanese" evidence="1">
    <location>
        <begin position="164"/>
        <end position="273"/>
    </location>
</feature>
<evidence type="ECO:0000259" key="1">
    <source>
        <dbReference type="PROSITE" id="PS50206"/>
    </source>
</evidence>
<comment type="caution">
    <text evidence="2">The sequence shown here is derived from an EMBL/GenBank/DDBJ whole genome shotgun (WGS) entry which is preliminary data.</text>
</comment>
<dbReference type="Gene3D" id="3.30.70.100">
    <property type="match status" value="1"/>
</dbReference>
<proteinExistence type="predicted"/>
<organism evidence="2 3">
    <name type="scientific">Chaetoceros tenuissimus</name>
    <dbReference type="NCBI Taxonomy" id="426638"/>
    <lineage>
        <taxon>Eukaryota</taxon>
        <taxon>Sar</taxon>
        <taxon>Stramenopiles</taxon>
        <taxon>Ochrophyta</taxon>
        <taxon>Bacillariophyta</taxon>
        <taxon>Coscinodiscophyceae</taxon>
        <taxon>Chaetocerotophycidae</taxon>
        <taxon>Chaetocerotales</taxon>
        <taxon>Chaetocerotaceae</taxon>
        <taxon>Chaetoceros</taxon>
    </lineage>
</organism>
<accession>A0AAD3CNE3</accession>
<dbReference type="PANTHER" id="PTHR43268">
    <property type="entry name" value="THIOSULFATE SULFURTRANSFERASE/RHODANESE-LIKE DOMAIN-CONTAINING PROTEIN 2"/>
    <property type="match status" value="1"/>
</dbReference>
<dbReference type="AlphaFoldDB" id="A0AAD3CNE3"/>
<reference evidence="2 3" key="1">
    <citation type="journal article" date="2021" name="Sci. Rep.">
        <title>The genome of the diatom Chaetoceros tenuissimus carries an ancient integrated fragment of an extant virus.</title>
        <authorList>
            <person name="Hongo Y."/>
            <person name="Kimura K."/>
            <person name="Takaki Y."/>
            <person name="Yoshida Y."/>
            <person name="Baba S."/>
            <person name="Kobayashi G."/>
            <person name="Nagasaki K."/>
            <person name="Hano T."/>
            <person name="Tomaru Y."/>
        </authorList>
    </citation>
    <scope>NUCLEOTIDE SEQUENCE [LARGE SCALE GENOMIC DNA]</scope>
    <source>
        <strain evidence="2 3">NIES-3715</strain>
    </source>
</reference>
<evidence type="ECO:0000313" key="3">
    <source>
        <dbReference type="Proteomes" id="UP001054902"/>
    </source>
</evidence>
<dbReference type="InterPro" id="IPR040503">
    <property type="entry name" value="TRHO_N"/>
</dbReference>
<dbReference type="InterPro" id="IPR001763">
    <property type="entry name" value="Rhodanese-like_dom"/>
</dbReference>
<dbReference type="InterPro" id="IPR022111">
    <property type="entry name" value="Rhodanese_C"/>
</dbReference>
<evidence type="ECO:0000313" key="2">
    <source>
        <dbReference type="EMBL" id="GFH48265.1"/>
    </source>
</evidence>
<dbReference type="InterPro" id="IPR036873">
    <property type="entry name" value="Rhodanese-like_dom_sf"/>
</dbReference>
<dbReference type="PANTHER" id="PTHR43268:SF7">
    <property type="entry name" value="RHODANESE DOMAIN-CONTAINING PROTEIN"/>
    <property type="match status" value="1"/>
</dbReference>
<dbReference type="PROSITE" id="PS50206">
    <property type="entry name" value="RHODANESE_3"/>
    <property type="match status" value="1"/>
</dbReference>
<dbReference type="Gene3D" id="3.40.250.10">
    <property type="entry name" value="Rhodanese-like domain"/>
    <property type="match status" value="1"/>
</dbReference>
<dbReference type="SUPFAM" id="SSF52821">
    <property type="entry name" value="Rhodanese/Cell cycle control phosphatase"/>
    <property type="match status" value="1"/>
</dbReference>
<dbReference type="Pfam" id="PF17773">
    <property type="entry name" value="UPF0176_N"/>
    <property type="match status" value="1"/>
</dbReference>
<protein>
    <recommendedName>
        <fullName evidence="1">Rhodanese domain-containing protein</fullName>
    </recommendedName>
</protein>